<dbReference type="SUPFAM" id="SSF53448">
    <property type="entry name" value="Nucleotide-diphospho-sugar transferases"/>
    <property type="match status" value="1"/>
</dbReference>
<dbReference type="InterPro" id="IPR029044">
    <property type="entry name" value="Nucleotide-diphossugar_trans"/>
</dbReference>
<feature type="domain" description="NADP-dependent oxidoreductase" evidence="1">
    <location>
        <begin position="224"/>
        <end position="474"/>
    </location>
</feature>
<dbReference type="KEGG" id="lmoi:VV02_10535"/>
<evidence type="ECO:0000313" key="3">
    <source>
        <dbReference type="Proteomes" id="UP000066480"/>
    </source>
</evidence>
<dbReference type="STRING" id="571913.VV02_10535"/>
<dbReference type="PANTHER" id="PTHR43312:SF1">
    <property type="entry name" value="NADP-DEPENDENT OXIDOREDUCTASE DOMAIN-CONTAINING PROTEIN"/>
    <property type="match status" value="1"/>
</dbReference>
<dbReference type="PATRIC" id="fig|571913.6.peg.2149"/>
<dbReference type="InterPro" id="IPR036812">
    <property type="entry name" value="NAD(P)_OxRdtase_dom_sf"/>
</dbReference>
<dbReference type="Pfam" id="PF02348">
    <property type="entry name" value="CTP_transf_3"/>
    <property type="match status" value="1"/>
</dbReference>
<sequence length="481" mass="51942">MAVAGMPLIELVARRASRSGHEVVVATSDEHYDTRIAEHLEHVGIRVVRGALDDVLGRFVQATEDLDPTDRVVRLTGDNPVMDADVVDELLAAMDESGHAYGRVDIDVVPEGLGAEGFWVGDLRRASESTQDPYDREHVTPWLRRTLGELLFAPKANPGEPARYRCTVDNLSDFDRVSRLFAHVEDPVAVPWTDFMDALSGDIAEQGPTVRTRDTSELRQSAFVVGGAHLSGDHAPDAAEVRTLLDTAVVRGVTHVEVGRADGRAERVLRAGIEPQLTRRLGYISRLRPLEAGEALAVEASLERTFAELGRRSVAAAVLAGPGDAGDKAWARLRKYHATGEVGRLGVSVSSLDEVPKALALGEIGYLEMPFNVLQALPEETERALRSAKVVVATYRTYDGGALLADHPAAKVLASLADDLGRDGVDDLCLAYVLGHDVITSAVIGCHSDQEVRRNADLAAREPLSPAEVQQVHDALSKVRA</sequence>
<proteinExistence type="predicted"/>
<dbReference type="SUPFAM" id="SSF51430">
    <property type="entry name" value="NAD(P)-linked oxidoreductase"/>
    <property type="match status" value="1"/>
</dbReference>
<organism evidence="2 3">
    <name type="scientific">Luteipulveratus mongoliensis</name>
    <dbReference type="NCBI Taxonomy" id="571913"/>
    <lineage>
        <taxon>Bacteria</taxon>
        <taxon>Bacillati</taxon>
        <taxon>Actinomycetota</taxon>
        <taxon>Actinomycetes</taxon>
        <taxon>Micrococcales</taxon>
        <taxon>Dermacoccaceae</taxon>
        <taxon>Luteipulveratus</taxon>
    </lineage>
</organism>
<gene>
    <name evidence="2" type="ORF">VV02_10535</name>
</gene>
<evidence type="ECO:0000313" key="2">
    <source>
        <dbReference type="EMBL" id="AKU18815.1"/>
    </source>
</evidence>
<dbReference type="PANTHER" id="PTHR43312">
    <property type="entry name" value="D-THREO-ALDOSE 1-DEHYDROGENASE"/>
    <property type="match status" value="1"/>
</dbReference>
<dbReference type="Pfam" id="PF00248">
    <property type="entry name" value="Aldo_ket_red"/>
    <property type="match status" value="1"/>
</dbReference>
<protein>
    <recommendedName>
        <fullName evidence="1">NADP-dependent oxidoreductase domain-containing protein</fullName>
    </recommendedName>
</protein>
<dbReference type="Gene3D" id="3.90.550.10">
    <property type="entry name" value="Spore Coat Polysaccharide Biosynthesis Protein SpsA, Chain A"/>
    <property type="match status" value="1"/>
</dbReference>
<dbReference type="InterPro" id="IPR023210">
    <property type="entry name" value="NADP_OxRdtase_dom"/>
</dbReference>
<dbReference type="Gene3D" id="3.20.20.100">
    <property type="entry name" value="NADP-dependent oxidoreductase domain"/>
    <property type="match status" value="1"/>
</dbReference>
<dbReference type="EMBL" id="CP011112">
    <property type="protein sequence ID" value="AKU18815.1"/>
    <property type="molecule type" value="Genomic_DNA"/>
</dbReference>
<keyword evidence="3" id="KW-1185">Reference proteome</keyword>
<accession>A0A0K1JQJ2</accession>
<dbReference type="Proteomes" id="UP000066480">
    <property type="component" value="Chromosome"/>
</dbReference>
<dbReference type="InterPro" id="IPR053135">
    <property type="entry name" value="AKR2_Oxidoreductase"/>
</dbReference>
<dbReference type="InterPro" id="IPR003329">
    <property type="entry name" value="Cytidylyl_trans"/>
</dbReference>
<dbReference type="AlphaFoldDB" id="A0A0K1JQJ2"/>
<evidence type="ECO:0000259" key="1">
    <source>
        <dbReference type="Pfam" id="PF00248"/>
    </source>
</evidence>
<reference evidence="2 3" key="1">
    <citation type="submission" date="2015-03" db="EMBL/GenBank/DDBJ databases">
        <title>Luteipulveratus halotolerans sp. nov., a novel actinobacterium (Dermacoccaceae) from Sarawak, Malaysia.</title>
        <authorList>
            <person name="Juboi H."/>
            <person name="Basik A."/>
            <person name="Shamsul S.S."/>
            <person name="Arnold P."/>
            <person name="Schmitt E.K."/>
            <person name="Sanglier J.-J."/>
            <person name="Yeo T."/>
        </authorList>
    </citation>
    <scope>NUCLEOTIDE SEQUENCE [LARGE SCALE GENOMIC DNA]</scope>
    <source>
        <strain evidence="2 3">MN07-A0370</strain>
    </source>
</reference>
<name>A0A0K1JQJ2_9MICO</name>